<dbReference type="SUPFAM" id="SSF48452">
    <property type="entry name" value="TPR-like"/>
    <property type="match status" value="1"/>
</dbReference>
<reference evidence="1 2" key="1">
    <citation type="submission" date="2018-06" db="EMBL/GenBank/DDBJ databases">
        <authorList>
            <consortium name="Pathogen Informatics"/>
            <person name="Doyle S."/>
        </authorList>
    </citation>
    <scope>NUCLEOTIDE SEQUENCE [LARGE SCALE GENOMIC DNA]</scope>
    <source>
        <strain evidence="1 2">NCTC13067</strain>
    </source>
</reference>
<dbReference type="Gene3D" id="1.25.40.10">
    <property type="entry name" value="Tetratricopeptide repeat domain"/>
    <property type="match status" value="1"/>
</dbReference>
<evidence type="ECO:0000313" key="2">
    <source>
        <dbReference type="Proteomes" id="UP000255469"/>
    </source>
</evidence>
<protein>
    <submittedName>
        <fullName evidence="1">Predicted O-linked N-acetylglucosamine transferase, SPINDLY family</fullName>
    </submittedName>
</protein>
<gene>
    <name evidence="1" type="ORF">NCTC13067_02627</name>
</gene>
<organism evidence="1 2">
    <name type="scientific">Prevotella denticola</name>
    <dbReference type="NCBI Taxonomy" id="28129"/>
    <lineage>
        <taxon>Bacteria</taxon>
        <taxon>Pseudomonadati</taxon>
        <taxon>Bacteroidota</taxon>
        <taxon>Bacteroidia</taxon>
        <taxon>Bacteroidales</taxon>
        <taxon>Prevotellaceae</taxon>
        <taxon>Prevotella</taxon>
    </lineage>
</organism>
<dbReference type="PANTHER" id="PTHR12558:SF13">
    <property type="entry name" value="CELL DIVISION CYCLE PROTEIN 27 HOMOLOG"/>
    <property type="match status" value="1"/>
</dbReference>
<evidence type="ECO:0000313" key="1">
    <source>
        <dbReference type="EMBL" id="SUB94751.1"/>
    </source>
</evidence>
<name>A0A379EEU6_9BACT</name>
<dbReference type="AlphaFoldDB" id="A0A379EEU6"/>
<dbReference type="PANTHER" id="PTHR12558">
    <property type="entry name" value="CELL DIVISION CYCLE 16,23,27"/>
    <property type="match status" value="1"/>
</dbReference>
<sequence length="401" mass="46150">MDIYYHSDRFRQLLRRYEALQHGDIGELPDPEELTDVAEYYHTVGEDGKAMEAADYAVRMYPTATAPVAFKSRMALLTDDNPQLAGEIAETIVDKSDLDYLYLKAEIMVAGGDAAAADRFLQAHYDETVDPDDLEDYILDVAALFSDYEETDYAEKWLKRSTMTDDRDYKELHAHILRNHGRYEESEAILNDLLDTDPYSGPYWNQLAQNQFLRDDIQDSITSSEYSIAINPDDEEAVLNKANGLFTLGNYEESLKFYERYKQLCPHQDTSIIDVTIGHIRLMQGQAVEAQRCYRQALSESKNKPLTLVHIGISAFDNGYVEYAYRIFINLLPETDDEWDIGFAYLARCCYELKKEKEYKLFLRKAVERNPEECVEVLSDLFPEGTSPQDYLTAGFRGQDE</sequence>
<accession>A0A379EEU6</accession>
<proteinExistence type="predicted"/>
<dbReference type="RefSeq" id="WP_025067280.1">
    <property type="nucleotide sequence ID" value="NZ_CAJPOG010000070.1"/>
</dbReference>
<dbReference type="InterPro" id="IPR011990">
    <property type="entry name" value="TPR-like_helical_dom_sf"/>
</dbReference>
<dbReference type="Proteomes" id="UP000255469">
    <property type="component" value="Unassembled WGS sequence"/>
</dbReference>
<keyword evidence="1" id="KW-0808">Transferase</keyword>
<dbReference type="GO" id="GO:0016740">
    <property type="term" value="F:transferase activity"/>
    <property type="evidence" value="ECO:0007669"/>
    <property type="project" value="UniProtKB-KW"/>
</dbReference>
<dbReference type="EMBL" id="UGTM01000002">
    <property type="protein sequence ID" value="SUB94751.1"/>
    <property type="molecule type" value="Genomic_DNA"/>
</dbReference>